<dbReference type="PROSITE" id="PS50932">
    <property type="entry name" value="HTH_LACI_2"/>
    <property type="match status" value="1"/>
</dbReference>
<evidence type="ECO:0000256" key="4">
    <source>
        <dbReference type="ARBA" id="ARBA00023163"/>
    </source>
</evidence>
<proteinExistence type="predicted"/>
<dbReference type="PROSITE" id="PS00356">
    <property type="entry name" value="HTH_LACI_1"/>
    <property type="match status" value="1"/>
</dbReference>
<gene>
    <name evidence="6" type="ORF">H1D24_08350</name>
</gene>
<dbReference type="InterPro" id="IPR028082">
    <property type="entry name" value="Peripla_BP_I"/>
</dbReference>
<keyword evidence="2" id="KW-0805">Transcription regulation</keyword>
<dbReference type="Gene3D" id="1.10.260.40">
    <property type="entry name" value="lambda repressor-like DNA-binding domains"/>
    <property type="match status" value="1"/>
</dbReference>
<dbReference type="SUPFAM" id="SSF53822">
    <property type="entry name" value="Periplasmic binding protein-like I"/>
    <property type="match status" value="1"/>
</dbReference>
<dbReference type="CDD" id="cd01392">
    <property type="entry name" value="HTH_LacI"/>
    <property type="match status" value="1"/>
</dbReference>
<feature type="domain" description="HTH lacI-type" evidence="5">
    <location>
        <begin position="8"/>
        <end position="64"/>
    </location>
</feature>
<dbReference type="InterPro" id="IPR000843">
    <property type="entry name" value="HTH_LacI"/>
</dbReference>
<protein>
    <submittedName>
        <fullName evidence="6">LacI family DNA-binding transcriptional regulator</fullName>
    </submittedName>
</protein>
<keyword evidence="1" id="KW-0678">Repressor</keyword>
<dbReference type="InterPro" id="IPR046335">
    <property type="entry name" value="LacI/GalR-like_sensor"/>
</dbReference>
<dbReference type="SMART" id="SM00354">
    <property type="entry name" value="HTH_LACI"/>
    <property type="match status" value="1"/>
</dbReference>
<keyword evidence="3 6" id="KW-0238">DNA-binding</keyword>
<evidence type="ECO:0000259" key="5">
    <source>
        <dbReference type="PROSITE" id="PS50932"/>
    </source>
</evidence>
<keyword evidence="4" id="KW-0804">Transcription</keyword>
<dbReference type="SUPFAM" id="SSF47413">
    <property type="entry name" value="lambda repressor-like DNA-binding domains"/>
    <property type="match status" value="1"/>
</dbReference>
<comment type="caution">
    <text evidence="6">The sequence shown here is derived from an EMBL/GenBank/DDBJ whole genome shotgun (WGS) entry which is preliminary data.</text>
</comment>
<sequence>MPEQPVRARLVDVAERAGVSKATVSKVLNGRQDLSVRPETRRRVHEAAEALGYRPHSGARALAGASTHVLALLVPALGNPTYVTIARGVYQRARQLGYLSLLAEDFDGQEADESFNDLVQEGRVDGLLVASARPGHPLLDTLSRSPVPHVFLNRAVAGSGRNVTMDVARSSVTALDHLHGLGHRAVGHIAGPPGITPSEVRKEAFLRHADALGLDAAPVASGDFTEDGGGFAARELLRPTDGGERPPVTAVYTSSLAQAIGAMAAIRELGLRIPEDVSVIGNDDLPVAAHLHPPLTTVAMPLYELGTAAVDALVATIESAPVGDVVVPTEPRLVLRGSTARPPGPGVTP</sequence>
<dbReference type="CDD" id="cd06267">
    <property type="entry name" value="PBP1_LacI_sugar_binding-like"/>
    <property type="match status" value="1"/>
</dbReference>
<dbReference type="PANTHER" id="PTHR30146:SF148">
    <property type="entry name" value="HTH-TYPE TRANSCRIPTIONAL REPRESSOR PURR-RELATED"/>
    <property type="match status" value="1"/>
</dbReference>
<evidence type="ECO:0000256" key="3">
    <source>
        <dbReference type="ARBA" id="ARBA00023125"/>
    </source>
</evidence>
<dbReference type="Gene3D" id="3.40.50.2300">
    <property type="match status" value="2"/>
</dbReference>
<dbReference type="InterPro" id="IPR010982">
    <property type="entry name" value="Lambda_DNA-bd_dom_sf"/>
</dbReference>
<reference evidence="6 7" key="1">
    <citation type="submission" date="2020-07" db="EMBL/GenBank/DDBJ databases">
        <title>Streptomyces isolated from Indian soil.</title>
        <authorList>
            <person name="Mandal S."/>
            <person name="Maiti P.K."/>
        </authorList>
    </citation>
    <scope>NUCLEOTIDE SEQUENCE [LARGE SCALE GENOMIC DNA]</scope>
    <source>
        <strain evidence="6 7">PSKA28</strain>
    </source>
</reference>
<evidence type="ECO:0000313" key="7">
    <source>
        <dbReference type="Proteomes" id="UP000545761"/>
    </source>
</evidence>
<dbReference type="Proteomes" id="UP000545761">
    <property type="component" value="Unassembled WGS sequence"/>
</dbReference>
<accession>A0A7W0DK24</accession>
<dbReference type="RefSeq" id="WP_181656732.1">
    <property type="nucleotide sequence ID" value="NZ_JACEHE010000003.1"/>
</dbReference>
<name>A0A7W0DK24_9ACTN</name>
<dbReference type="PANTHER" id="PTHR30146">
    <property type="entry name" value="LACI-RELATED TRANSCRIPTIONAL REPRESSOR"/>
    <property type="match status" value="1"/>
</dbReference>
<organism evidence="6 7">
    <name type="scientific">Streptomyces himalayensis subsp. himalayensis</name>
    <dbReference type="NCBI Taxonomy" id="2756131"/>
    <lineage>
        <taxon>Bacteria</taxon>
        <taxon>Bacillati</taxon>
        <taxon>Actinomycetota</taxon>
        <taxon>Actinomycetes</taxon>
        <taxon>Kitasatosporales</taxon>
        <taxon>Streptomycetaceae</taxon>
        <taxon>Streptomyces</taxon>
        <taxon>Streptomyces himalayensis</taxon>
    </lineage>
</organism>
<dbReference type="Pfam" id="PF00356">
    <property type="entry name" value="LacI"/>
    <property type="match status" value="1"/>
</dbReference>
<dbReference type="GO" id="GO:0000976">
    <property type="term" value="F:transcription cis-regulatory region binding"/>
    <property type="evidence" value="ECO:0007669"/>
    <property type="project" value="TreeGrafter"/>
</dbReference>
<dbReference type="AlphaFoldDB" id="A0A7W0DK24"/>
<dbReference type="GO" id="GO:0003700">
    <property type="term" value="F:DNA-binding transcription factor activity"/>
    <property type="evidence" value="ECO:0007669"/>
    <property type="project" value="TreeGrafter"/>
</dbReference>
<evidence type="ECO:0000256" key="1">
    <source>
        <dbReference type="ARBA" id="ARBA00022491"/>
    </source>
</evidence>
<dbReference type="Pfam" id="PF13377">
    <property type="entry name" value="Peripla_BP_3"/>
    <property type="match status" value="1"/>
</dbReference>
<evidence type="ECO:0000256" key="2">
    <source>
        <dbReference type="ARBA" id="ARBA00023015"/>
    </source>
</evidence>
<evidence type="ECO:0000313" key="6">
    <source>
        <dbReference type="EMBL" id="MBA2945819.1"/>
    </source>
</evidence>
<dbReference type="EMBL" id="JACEHE010000003">
    <property type="protein sequence ID" value="MBA2945819.1"/>
    <property type="molecule type" value="Genomic_DNA"/>
</dbReference>